<feature type="transmembrane region" description="Helical" evidence="7">
    <location>
        <begin position="805"/>
        <end position="824"/>
    </location>
</feature>
<feature type="transmembrane region" description="Helical" evidence="7">
    <location>
        <begin position="12"/>
        <end position="30"/>
    </location>
</feature>
<sequence>MNSFWFLLTKDKYCNSTFLSTFVPLLYTVIPSKMDKKIFSFLFSTRLMAVLFLTFAVAMGIGTFIESKYNTDTARILIYNTWWFEAIMVFFMINFFGNIKRYQLLKKEKWATLLLHVAFIFILLGAFITRYISYEGVMPIREGAAENQILSEKTFLTVFADGEYKGEMKRRTFEESYLFSPVTNNDFTLSGKFDQTPFEVSYVKYIMGAKETIKPDTKGVLYIKLVEAGAGGREEHFLKEGEVQNIHNVLFALNKPTDGAININTTGDKYTIQTPFEGDFMRMADQFKGKVTKDNVQPLMMRSLYSIGDIRIVFPDPAIRGIVDYVSNNDYKAKSHTDALIVKVKAEGQEKEVRLMGSKGSVGEPQTVKIGKIEYSLFYGSKAYILPFKVKLNDFIATKYPGTEKSYSAFESKVTVQDSAETFDADIYMNHVLDHKGYRFFQSSFAPDEKGTVLSVNHDWWGTSITYLGYFMLFFGLMAIMFTKGSRFTDLKRKLEKVKEKKAKLITILVLMLSFNGFAQEPHVHTPGDNHNHNHTHTHNDDPNDHANHVTRPPSQKQIDSLLTIYKAPEAHAAKFGRLIIQDAGGRMKPINTFSSELLRKVSHSDTYNGMNSDQVFLSMTQYAQVWIQVPLIYIKSGNDSIRKIIGVDKDAEFAPFVKFFDENGNYKLSPYLDDAYKAANPNNFEKDFVETDKKVNLMESALSGSILRIFPIPNDPNNKWISYLEIGNAGLKGMDETYVKQIIPLYFNALNNGSISKDFKTADDLVESINGFQKKFGAKVRPSEQKIDAEIAYNKYDVFKVLPYWYITASILMLFFTILNIFFEKKWIRITVNGFHIIVALLFLLHTLGLIARWYISGHAPWSNAYESIVYVAWAAMFFGLAFDFGIIFPNMSILWLLFHLSAIKTESKSKLTVASCAFVSAMILMAAYMNWIDPEIANLQPVLNSYWLMIHVAVIVASYGPFALGFILGFVSLVLIFFTNKNNKAKMDLNIKEITYINEMALTIGLIMLSIGNFLGGQWANESWGRYWGWDPKETWALISIMVYAFVIHARFVPALRGKWFFNLMSMFAFLSILFTYYGVNFHLVGLHSYASGEAHSLNWIWYSLGTISIIGAITYPKYRKYYKK</sequence>
<dbReference type="InterPro" id="IPR045062">
    <property type="entry name" value="Cyt_c_biogenesis_CcsA/CcmC"/>
</dbReference>
<evidence type="ECO:0000256" key="6">
    <source>
        <dbReference type="SAM" id="MobiDB-lite"/>
    </source>
</evidence>
<dbReference type="Proteomes" id="UP000530060">
    <property type="component" value="Unassembled WGS sequence"/>
</dbReference>
<feature type="transmembrane region" description="Helical" evidence="7">
    <location>
        <begin position="836"/>
        <end position="857"/>
    </location>
</feature>
<evidence type="ECO:0000256" key="7">
    <source>
        <dbReference type="SAM" id="Phobius"/>
    </source>
</evidence>
<feature type="transmembrane region" description="Helical" evidence="7">
    <location>
        <begin position="503"/>
        <end position="519"/>
    </location>
</feature>
<feature type="transmembrane region" description="Helical" evidence="7">
    <location>
        <begin position="42"/>
        <end position="65"/>
    </location>
</feature>
<dbReference type="AlphaFoldDB" id="A0A6V6ZBD3"/>
<feature type="transmembrane region" description="Helical" evidence="7">
    <location>
        <begin position="998"/>
        <end position="1017"/>
    </location>
</feature>
<feature type="region of interest" description="Disordered" evidence="6">
    <location>
        <begin position="522"/>
        <end position="553"/>
    </location>
</feature>
<keyword evidence="11" id="KW-1185">Reference proteome</keyword>
<feature type="transmembrane region" description="Helical" evidence="7">
    <location>
        <begin position="460"/>
        <end position="482"/>
    </location>
</feature>
<evidence type="ECO:0000256" key="4">
    <source>
        <dbReference type="ARBA" id="ARBA00022989"/>
    </source>
</evidence>
<accession>A0A6V6ZBD3</accession>
<evidence type="ECO:0000256" key="3">
    <source>
        <dbReference type="ARBA" id="ARBA00022748"/>
    </source>
</evidence>
<feature type="transmembrane region" description="Helical" evidence="7">
    <location>
        <begin position="912"/>
        <end position="930"/>
    </location>
</feature>
<feature type="transmembrane region" description="Helical" evidence="7">
    <location>
        <begin position="111"/>
        <end position="132"/>
    </location>
</feature>
<keyword evidence="2 7" id="KW-0812">Transmembrane</keyword>
<feature type="domain" description="Cytochrome c assembly protein" evidence="8">
    <location>
        <begin position="863"/>
        <end position="1090"/>
    </location>
</feature>
<evidence type="ECO:0000313" key="11">
    <source>
        <dbReference type="Proteomes" id="UP000530060"/>
    </source>
</evidence>
<feature type="transmembrane region" description="Helical" evidence="7">
    <location>
        <begin position="950"/>
        <end position="978"/>
    </location>
</feature>
<dbReference type="PANTHER" id="PTHR30071:SF1">
    <property type="entry name" value="CYTOCHROME B_B6 PROTEIN-RELATED"/>
    <property type="match status" value="1"/>
</dbReference>
<dbReference type="InterPro" id="IPR002541">
    <property type="entry name" value="Cyt_c_assembly"/>
</dbReference>
<feature type="transmembrane region" description="Helical" evidence="7">
    <location>
        <begin position="1062"/>
        <end position="1082"/>
    </location>
</feature>
<feature type="transmembrane region" description="Helical" evidence="7">
    <location>
        <begin position="1102"/>
        <end position="1121"/>
    </location>
</feature>
<feature type="transmembrane region" description="Helical" evidence="7">
    <location>
        <begin position="77"/>
        <end position="99"/>
    </location>
</feature>
<feature type="domain" description="ResB-like" evidence="9">
    <location>
        <begin position="382"/>
        <end position="464"/>
    </location>
</feature>
<name>A0A6V6ZBD3_9FLAO</name>
<keyword evidence="3" id="KW-0201">Cytochrome c-type biogenesis</keyword>
<keyword evidence="5 7" id="KW-0472">Membrane</keyword>
<feature type="transmembrane region" description="Helical" evidence="7">
    <location>
        <begin position="1037"/>
        <end position="1055"/>
    </location>
</feature>
<dbReference type="Pfam" id="PF01578">
    <property type="entry name" value="Cytochrom_C_asm"/>
    <property type="match status" value="1"/>
</dbReference>
<organism evidence="10 11">
    <name type="scientific">Flavobacterium salmonis</name>
    <dbReference type="NCBI Taxonomy" id="2654844"/>
    <lineage>
        <taxon>Bacteria</taxon>
        <taxon>Pseudomonadati</taxon>
        <taxon>Bacteroidota</taxon>
        <taxon>Flavobacteriia</taxon>
        <taxon>Flavobacteriales</taxon>
        <taxon>Flavobacteriaceae</taxon>
        <taxon>Flavobacterium</taxon>
    </lineage>
</organism>
<dbReference type="GO" id="GO:0005886">
    <property type="term" value="C:plasma membrane"/>
    <property type="evidence" value="ECO:0007669"/>
    <property type="project" value="TreeGrafter"/>
</dbReference>
<evidence type="ECO:0000259" key="9">
    <source>
        <dbReference type="Pfam" id="PF05140"/>
    </source>
</evidence>
<keyword evidence="4 7" id="KW-1133">Transmembrane helix</keyword>
<evidence type="ECO:0000256" key="2">
    <source>
        <dbReference type="ARBA" id="ARBA00022692"/>
    </source>
</evidence>
<gene>
    <name evidence="10" type="ORF">FLAT13_04663</name>
</gene>
<dbReference type="EMBL" id="CAIJDP010000089">
    <property type="protein sequence ID" value="CAD0008969.1"/>
    <property type="molecule type" value="Genomic_DNA"/>
</dbReference>
<proteinExistence type="predicted"/>
<protein>
    <submittedName>
        <fullName evidence="10">Cytochrome C biogenesis protein</fullName>
    </submittedName>
</protein>
<feature type="compositionally biased region" description="Basic and acidic residues" evidence="6">
    <location>
        <begin position="522"/>
        <end position="548"/>
    </location>
</feature>
<dbReference type="InterPro" id="IPR007816">
    <property type="entry name" value="ResB-like_domain"/>
</dbReference>
<reference evidence="10 11" key="1">
    <citation type="submission" date="2020-06" db="EMBL/GenBank/DDBJ databases">
        <authorList>
            <person name="Criscuolo A."/>
        </authorList>
    </citation>
    <scope>NUCLEOTIDE SEQUENCE [LARGE SCALE GENOMIC DNA]</scope>
    <source>
        <strain evidence="11">CIP 111411</strain>
    </source>
</reference>
<dbReference type="GO" id="GO:0020037">
    <property type="term" value="F:heme binding"/>
    <property type="evidence" value="ECO:0007669"/>
    <property type="project" value="InterPro"/>
</dbReference>
<dbReference type="Pfam" id="PF05140">
    <property type="entry name" value="ResB"/>
    <property type="match status" value="1"/>
</dbReference>
<dbReference type="PANTHER" id="PTHR30071">
    <property type="entry name" value="HEME EXPORTER PROTEIN C"/>
    <property type="match status" value="1"/>
</dbReference>
<feature type="transmembrane region" description="Helical" evidence="7">
    <location>
        <begin position="869"/>
        <end position="900"/>
    </location>
</feature>
<comment type="subcellular location">
    <subcellularLocation>
        <location evidence="1">Membrane</location>
        <topology evidence="1">Multi-pass membrane protein</topology>
    </subcellularLocation>
</comment>
<dbReference type="GO" id="GO:0017004">
    <property type="term" value="P:cytochrome complex assembly"/>
    <property type="evidence" value="ECO:0007669"/>
    <property type="project" value="UniProtKB-KW"/>
</dbReference>
<evidence type="ECO:0000259" key="8">
    <source>
        <dbReference type="Pfam" id="PF01578"/>
    </source>
</evidence>
<comment type="caution">
    <text evidence="10">The sequence shown here is derived from an EMBL/GenBank/DDBJ whole genome shotgun (WGS) entry which is preliminary data.</text>
</comment>
<evidence type="ECO:0000256" key="1">
    <source>
        <dbReference type="ARBA" id="ARBA00004141"/>
    </source>
</evidence>
<evidence type="ECO:0000313" key="10">
    <source>
        <dbReference type="EMBL" id="CAD0008969.1"/>
    </source>
</evidence>
<evidence type="ECO:0000256" key="5">
    <source>
        <dbReference type="ARBA" id="ARBA00023136"/>
    </source>
</evidence>